<proteinExistence type="predicted"/>
<evidence type="ECO:0000256" key="2">
    <source>
        <dbReference type="ARBA" id="ARBA00022617"/>
    </source>
</evidence>
<keyword evidence="4" id="KW-0479">Metal-binding</keyword>
<gene>
    <name evidence="9" type="ORF">KQJ23_23365</name>
</gene>
<evidence type="ECO:0000313" key="10">
    <source>
        <dbReference type="Proteomes" id="UP000743001"/>
    </source>
</evidence>
<organism evidence="9 10">
    <name type="scientific">Paenibacillus brevis</name>
    <dbReference type="NCBI Taxonomy" id="2841508"/>
    <lineage>
        <taxon>Bacteria</taxon>
        <taxon>Bacillati</taxon>
        <taxon>Bacillota</taxon>
        <taxon>Bacilli</taxon>
        <taxon>Bacillales</taxon>
        <taxon>Paenibacillaceae</taxon>
        <taxon>Paenibacillus</taxon>
    </lineage>
</organism>
<keyword evidence="10" id="KW-1185">Reference proteome</keyword>
<dbReference type="InterPro" id="IPR034804">
    <property type="entry name" value="SQR/QFR_C/D"/>
</dbReference>
<dbReference type="Pfam" id="PF01127">
    <property type="entry name" value="Sdh_cyt"/>
    <property type="match status" value="1"/>
</dbReference>
<dbReference type="Gene3D" id="1.20.1300.10">
    <property type="entry name" value="Fumarate reductase/succinate dehydrogenase, transmembrane subunit"/>
    <property type="match status" value="1"/>
</dbReference>
<keyword evidence="7 8" id="KW-0472">Membrane</keyword>
<feature type="transmembrane region" description="Helical" evidence="8">
    <location>
        <begin position="51"/>
        <end position="74"/>
    </location>
</feature>
<keyword evidence="3 8" id="KW-0812">Transmembrane</keyword>
<dbReference type="SUPFAM" id="SSF81343">
    <property type="entry name" value="Fumarate reductase respiratory complex transmembrane subunits"/>
    <property type="match status" value="1"/>
</dbReference>
<keyword evidence="6" id="KW-0408">Iron</keyword>
<sequence length="224" mass="25266">MKGFYSRKLHSLLGVIPLGFFLLEHMLTNFSAVEGGSEGFKESVAFLNSLPMVLALEMFGIWLPLLYHGVYGMYIAFQAKPNNNRFRNERNLRYLLQRISGVLVFAFVIWHVYETRVQVALGNVTHEELGGVMHGIVTHPVYFILYLIGVISAAFHFANGLWSFLVSWGITVGPRAQRVSSNICMGLFVIVAILFTWSLFAFRGAEFQAEGTAWLEMTFRTLAG</sequence>
<evidence type="ECO:0000256" key="7">
    <source>
        <dbReference type="ARBA" id="ARBA00023136"/>
    </source>
</evidence>
<comment type="subcellular location">
    <subcellularLocation>
        <location evidence="1">Membrane</location>
    </subcellularLocation>
</comment>
<feature type="transmembrane region" description="Helical" evidence="8">
    <location>
        <begin position="182"/>
        <end position="202"/>
    </location>
</feature>
<dbReference type="Proteomes" id="UP000743001">
    <property type="component" value="Unassembled WGS sequence"/>
</dbReference>
<evidence type="ECO:0000256" key="5">
    <source>
        <dbReference type="ARBA" id="ARBA00022989"/>
    </source>
</evidence>
<feature type="transmembrane region" description="Helical" evidence="8">
    <location>
        <begin position="95"/>
        <end position="113"/>
    </location>
</feature>
<dbReference type="CDD" id="cd03497">
    <property type="entry name" value="SQR_TypeB_1_TM"/>
    <property type="match status" value="1"/>
</dbReference>
<accession>A0ABS6FXH2</accession>
<evidence type="ECO:0000256" key="3">
    <source>
        <dbReference type="ARBA" id="ARBA00022692"/>
    </source>
</evidence>
<evidence type="ECO:0000313" key="9">
    <source>
        <dbReference type="EMBL" id="MBU5674778.1"/>
    </source>
</evidence>
<comment type="caution">
    <text evidence="9">The sequence shown here is derived from an EMBL/GenBank/DDBJ whole genome shotgun (WGS) entry which is preliminary data.</text>
</comment>
<keyword evidence="2" id="KW-0349">Heme</keyword>
<dbReference type="NCBIfam" id="TIGR02046">
    <property type="entry name" value="sdhC_b558_fam"/>
    <property type="match status" value="1"/>
</dbReference>
<dbReference type="InterPro" id="IPR016002">
    <property type="entry name" value="Succ_DH_cyt_b558_Firmicute"/>
</dbReference>
<protein>
    <submittedName>
        <fullName evidence="9">Succinate dehydrogenase cytochrome b558 subunit</fullName>
    </submittedName>
</protein>
<evidence type="ECO:0000256" key="6">
    <source>
        <dbReference type="ARBA" id="ARBA00023004"/>
    </source>
</evidence>
<evidence type="ECO:0000256" key="1">
    <source>
        <dbReference type="ARBA" id="ARBA00004370"/>
    </source>
</evidence>
<evidence type="ECO:0000256" key="4">
    <source>
        <dbReference type="ARBA" id="ARBA00022723"/>
    </source>
</evidence>
<dbReference type="RefSeq" id="WP_044482154.1">
    <property type="nucleotide sequence ID" value="NZ_JAHLQJ010000041.1"/>
</dbReference>
<reference evidence="9 10" key="1">
    <citation type="submission" date="2021-06" db="EMBL/GenBank/DDBJ databases">
        <authorList>
            <person name="Sun Q."/>
            <person name="Li D."/>
        </authorList>
    </citation>
    <scope>NUCLEOTIDE SEQUENCE [LARGE SCALE GENOMIC DNA]</scope>
    <source>
        <strain evidence="9 10">MSJ-6</strain>
    </source>
</reference>
<dbReference type="PIRSF" id="PIRSF000170">
    <property type="entry name" value="Succ_dh_cyt_b558"/>
    <property type="match status" value="1"/>
</dbReference>
<dbReference type="InterPro" id="IPR011138">
    <property type="entry name" value="Cytochrome_b-558"/>
</dbReference>
<feature type="transmembrane region" description="Helical" evidence="8">
    <location>
        <begin position="143"/>
        <end position="170"/>
    </location>
</feature>
<name>A0ABS6FXH2_9BACL</name>
<evidence type="ECO:0000256" key="8">
    <source>
        <dbReference type="SAM" id="Phobius"/>
    </source>
</evidence>
<keyword evidence="5 8" id="KW-1133">Transmembrane helix</keyword>
<dbReference type="InterPro" id="IPR000701">
    <property type="entry name" value="SuccDH_FuR_B_TM-su"/>
</dbReference>
<dbReference type="EMBL" id="JAHLQJ010000041">
    <property type="protein sequence ID" value="MBU5674778.1"/>
    <property type="molecule type" value="Genomic_DNA"/>
</dbReference>